<dbReference type="InterPro" id="IPR016431">
    <property type="entry name" value="Pyrv-formate_lyase-activ_prd"/>
</dbReference>
<comment type="cofactor">
    <cofactor evidence="1">
        <name>[4Fe-4S] cluster</name>
        <dbReference type="ChEBI" id="CHEBI:49883"/>
    </cofactor>
</comment>
<dbReference type="PANTHER" id="PTHR43075">
    <property type="entry name" value="FORMATE LYASE ACTIVATING ENZYME, PUTATIVE (AFU_ORTHOLOGUE AFUA_2G15630)-RELATED"/>
    <property type="match status" value="1"/>
</dbReference>
<evidence type="ECO:0000313" key="10">
    <source>
        <dbReference type="EMBL" id="GAF82312.1"/>
    </source>
</evidence>
<proteinExistence type="inferred from homology"/>
<dbReference type="SFLD" id="SFLDS00029">
    <property type="entry name" value="Radical_SAM"/>
    <property type="match status" value="1"/>
</dbReference>
<protein>
    <recommendedName>
        <fullName evidence="9">Radical SAM core domain-containing protein</fullName>
    </recommendedName>
</protein>
<dbReference type="PIRSF" id="PIRSF004869">
    <property type="entry name" value="PflX_prd"/>
    <property type="match status" value="1"/>
</dbReference>
<feature type="non-terminal residue" evidence="10">
    <location>
        <position position="1"/>
    </location>
</feature>
<evidence type="ECO:0000256" key="1">
    <source>
        <dbReference type="ARBA" id="ARBA00001966"/>
    </source>
</evidence>
<dbReference type="AlphaFoldDB" id="X0T2A2"/>
<dbReference type="Gene3D" id="3.20.20.70">
    <property type="entry name" value="Aldolase class I"/>
    <property type="match status" value="1"/>
</dbReference>
<dbReference type="SUPFAM" id="SSF102114">
    <property type="entry name" value="Radical SAM enzymes"/>
    <property type="match status" value="1"/>
</dbReference>
<evidence type="ECO:0000256" key="6">
    <source>
        <dbReference type="ARBA" id="ARBA00023002"/>
    </source>
</evidence>
<evidence type="ECO:0000256" key="8">
    <source>
        <dbReference type="ARBA" id="ARBA00023014"/>
    </source>
</evidence>
<dbReference type="PANTHER" id="PTHR43075:SF1">
    <property type="entry name" value="FORMATE LYASE ACTIVATING ENZYME, PUTATIVE (AFU_ORTHOLOGUE AFUA_2G15630)-RELATED"/>
    <property type="match status" value="1"/>
</dbReference>
<comment type="similarity">
    <text evidence="2">Belongs to the organic radical-activating enzymes family.</text>
</comment>
<keyword evidence="7" id="KW-0408">Iron</keyword>
<dbReference type="InterPro" id="IPR058240">
    <property type="entry name" value="rSAM_sf"/>
</dbReference>
<evidence type="ECO:0000256" key="5">
    <source>
        <dbReference type="ARBA" id="ARBA00022723"/>
    </source>
</evidence>
<dbReference type="PROSITE" id="PS01087">
    <property type="entry name" value="RADICAL_ACTIVATING"/>
    <property type="match status" value="1"/>
</dbReference>
<evidence type="ECO:0000256" key="3">
    <source>
        <dbReference type="ARBA" id="ARBA00022485"/>
    </source>
</evidence>
<dbReference type="CDD" id="cd01335">
    <property type="entry name" value="Radical_SAM"/>
    <property type="match status" value="1"/>
</dbReference>
<dbReference type="Pfam" id="PF04055">
    <property type="entry name" value="Radical_SAM"/>
    <property type="match status" value="1"/>
</dbReference>
<keyword evidence="3" id="KW-0004">4Fe-4S</keyword>
<gene>
    <name evidence="10" type="ORF">S01H1_11803</name>
</gene>
<evidence type="ECO:0000256" key="2">
    <source>
        <dbReference type="ARBA" id="ARBA00009777"/>
    </source>
</evidence>
<dbReference type="SFLD" id="SFLDG01099">
    <property type="entry name" value="Uncharacterised_Radical_SAM_Su"/>
    <property type="match status" value="1"/>
</dbReference>
<keyword evidence="5" id="KW-0479">Metal-binding</keyword>
<sequence length="292" mass="32010">NDGKKGIEDNLGRLEEIHRHCTLCPRGCGVDRTAGKIGSCGVGPVPLVTSAGPHHGEEPELVGRGGSGTIFFGGCNLHCLFCQNADISQNATGRPTEPEELAHLMLRLEMTGCENVNLVTPTHFAPPLARAIGMAREMGLRVPVVWNCGGYESLEVIELLDGIVEIYMPDFKYGPEAPAGELSQAPDYFERCSKVVGEMHRQVGTLQTDDRGVARKGVLIRHLILPDNLADSRNALHFIAEELSTDTYVNIMAQYHPCHRAAEHKGMNRRPTLAELNDVRRYARSLGLHRGF</sequence>
<evidence type="ECO:0000256" key="4">
    <source>
        <dbReference type="ARBA" id="ARBA00022691"/>
    </source>
</evidence>
<keyword evidence="4" id="KW-0949">S-adenosyl-L-methionine</keyword>
<dbReference type="InterPro" id="IPR013785">
    <property type="entry name" value="Aldolase_TIM"/>
</dbReference>
<evidence type="ECO:0000256" key="7">
    <source>
        <dbReference type="ARBA" id="ARBA00023004"/>
    </source>
</evidence>
<dbReference type="EMBL" id="BARS01006033">
    <property type="protein sequence ID" value="GAF82312.1"/>
    <property type="molecule type" value="Genomic_DNA"/>
</dbReference>
<keyword evidence="6" id="KW-0560">Oxidoreductase</keyword>
<accession>X0T2A2</accession>
<organism evidence="10">
    <name type="scientific">marine sediment metagenome</name>
    <dbReference type="NCBI Taxonomy" id="412755"/>
    <lineage>
        <taxon>unclassified sequences</taxon>
        <taxon>metagenomes</taxon>
        <taxon>ecological metagenomes</taxon>
    </lineage>
</organism>
<dbReference type="InterPro" id="IPR007197">
    <property type="entry name" value="rSAM"/>
</dbReference>
<evidence type="ECO:0000259" key="9">
    <source>
        <dbReference type="Pfam" id="PF04055"/>
    </source>
</evidence>
<keyword evidence="8" id="KW-0411">Iron-sulfur</keyword>
<dbReference type="InterPro" id="IPR040085">
    <property type="entry name" value="MJ0674-like"/>
</dbReference>
<feature type="domain" description="Radical SAM core" evidence="9">
    <location>
        <begin position="70"/>
        <end position="161"/>
    </location>
</feature>
<dbReference type="GO" id="GO:0051539">
    <property type="term" value="F:4 iron, 4 sulfur cluster binding"/>
    <property type="evidence" value="ECO:0007669"/>
    <property type="project" value="UniProtKB-KW"/>
</dbReference>
<dbReference type="InterPro" id="IPR001989">
    <property type="entry name" value="Radical_activat_CS"/>
</dbReference>
<dbReference type="GO" id="GO:0046872">
    <property type="term" value="F:metal ion binding"/>
    <property type="evidence" value="ECO:0007669"/>
    <property type="project" value="UniProtKB-KW"/>
</dbReference>
<reference evidence="10" key="1">
    <citation type="journal article" date="2014" name="Front. Microbiol.">
        <title>High frequency of phylogenetically diverse reductive dehalogenase-homologous genes in deep subseafloor sedimentary metagenomes.</title>
        <authorList>
            <person name="Kawai M."/>
            <person name="Futagami T."/>
            <person name="Toyoda A."/>
            <person name="Takaki Y."/>
            <person name="Nishi S."/>
            <person name="Hori S."/>
            <person name="Arai W."/>
            <person name="Tsubouchi T."/>
            <person name="Morono Y."/>
            <person name="Uchiyama I."/>
            <person name="Ito T."/>
            <person name="Fujiyama A."/>
            <person name="Inagaki F."/>
            <person name="Takami H."/>
        </authorList>
    </citation>
    <scope>NUCLEOTIDE SEQUENCE</scope>
    <source>
        <strain evidence="10">Expedition CK06-06</strain>
    </source>
</reference>
<comment type="caution">
    <text evidence="10">The sequence shown here is derived from an EMBL/GenBank/DDBJ whole genome shotgun (WGS) entry which is preliminary data.</text>
</comment>
<name>X0T2A2_9ZZZZ</name>
<dbReference type="GO" id="GO:0016491">
    <property type="term" value="F:oxidoreductase activity"/>
    <property type="evidence" value="ECO:0007669"/>
    <property type="project" value="UniProtKB-KW"/>
</dbReference>